<evidence type="ECO:0000259" key="2">
    <source>
        <dbReference type="Pfam" id="PF00296"/>
    </source>
</evidence>
<gene>
    <name evidence="3" type="ORF">EK0264_19135</name>
</gene>
<organism evidence="3 4">
    <name type="scientific">Epidermidibacterium keratini</name>
    <dbReference type="NCBI Taxonomy" id="1891644"/>
    <lineage>
        <taxon>Bacteria</taxon>
        <taxon>Bacillati</taxon>
        <taxon>Actinomycetota</taxon>
        <taxon>Actinomycetes</taxon>
        <taxon>Sporichthyales</taxon>
        <taxon>Sporichthyaceae</taxon>
        <taxon>Epidermidibacterium</taxon>
    </lineage>
</organism>
<accession>A0A7L4YSZ2</accession>
<evidence type="ECO:0000313" key="3">
    <source>
        <dbReference type="EMBL" id="QHC02172.1"/>
    </source>
</evidence>
<dbReference type="GO" id="GO:0016705">
    <property type="term" value="F:oxidoreductase activity, acting on paired donors, with incorporation or reduction of molecular oxygen"/>
    <property type="evidence" value="ECO:0007669"/>
    <property type="project" value="InterPro"/>
</dbReference>
<dbReference type="KEGG" id="eke:EK0264_19135"/>
<dbReference type="CDD" id="cd01097">
    <property type="entry name" value="Tetrahydromethanopterin_reductase"/>
    <property type="match status" value="1"/>
</dbReference>
<dbReference type="OrthoDB" id="5241778at2"/>
<proteinExistence type="predicted"/>
<dbReference type="InterPro" id="IPR019951">
    <property type="entry name" value="F420_OxRdatse_Rv3520c_pred"/>
</dbReference>
<dbReference type="PANTHER" id="PTHR43244">
    <property type="match status" value="1"/>
</dbReference>
<evidence type="ECO:0000256" key="1">
    <source>
        <dbReference type="ARBA" id="ARBA00023002"/>
    </source>
</evidence>
<dbReference type="InterPro" id="IPR050564">
    <property type="entry name" value="F420-G6PD/mer"/>
</dbReference>
<dbReference type="EMBL" id="CP047156">
    <property type="protein sequence ID" value="QHC02172.1"/>
    <property type="molecule type" value="Genomic_DNA"/>
</dbReference>
<reference evidence="3 4" key="1">
    <citation type="journal article" date="2018" name="Int. J. Syst. Evol. Microbiol.">
        <title>Epidermidibacterium keratini gen. nov., sp. nov., a member of the family Sporichthyaceae, isolated from keratin epidermis.</title>
        <authorList>
            <person name="Lee D.G."/>
            <person name="Trujillo M.E."/>
            <person name="Kang S."/>
            <person name="Nam J.J."/>
            <person name="Kim Y.J."/>
        </authorList>
    </citation>
    <scope>NUCLEOTIDE SEQUENCE [LARGE SCALE GENOMIC DNA]</scope>
    <source>
        <strain evidence="3 4">EPI-7</strain>
    </source>
</reference>
<sequence length="348" mass="37589">MRIGLGAGYWSAGPPEGIERQLELAAEAGLESLWTAEAYGSDALTPLSWWGSRESAGGMRLGTSVCQMSARTPTALAMAALTLDHLSGGKMVLGIGASGPQVVEGWYGQPYPRPLERTREYVDIMRAVWRREEPVTYSGRHYQLPYDGGAGLGKPLRSTVHPLRADIPVLLGAEGPKNVALAAEIADGWIPLWFSPKADEFYRAALADGFGRDGARHTSLETFEVASMMWIVEDDDVDRAASHLRPAIALYAGGMGAKSANFHKDVFVRMGWGETVDELQSLYLSGRASDAIAAVPTAMVEDVALIGPAEKIIEDFEQKWRPTCLSTLILHGVPQGPNATRILDALRA</sequence>
<dbReference type="NCBIfam" id="TIGR03559">
    <property type="entry name" value="F420_Rv3520c"/>
    <property type="match status" value="1"/>
</dbReference>
<dbReference type="SUPFAM" id="SSF51679">
    <property type="entry name" value="Bacterial luciferase-like"/>
    <property type="match status" value="1"/>
</dbReference>
<dbReference type="Gene3D" id="3.20.20.30">
    <property type="entry name" value="Luciferase-like domain"/>
    <property type="match status" value="1"/>
</dbReference>
<name>A0A7L4YSZ2_9ACTN</name>
<evidence type="ECO:0000313" key="4">
    <source>
        <dbReference type="Proteomes" id="UP000463857"/>
    </source>
</evidence>
<keyword evidence="1" id="KW-0560">Oxidoreductase</keyword>
<dbReference type="RefSeq" id="WP_159547296.1">
    <property type="nucleotide sequence ID" value="NZ_CP047156.1"/>
</dbReference>
<dbReference type="Proteomes" id="UP000463857">
    <property type="component" value="Chromosome"/>
</dbReference>
<feature type="domain" description="Luciferase-like" evidence="2">
    <location>
        <begin position="13"/>
        <end position="318"/>
    </location>
</feature>
<dbReference type="PANTHER" id="PTHR43244:SF1">
    <property type="entry name" value="5,10-METHYLENETETRAHYDROMETHANOPTERIN REDUCTASE"/>
    <property type="match status" value="1"/>
</dbReference>
<keyword evidence="4" id="KW-1185">Reference proteome</keyword>
<protein>
    <submittedName>
        <fullName evidence="3">LLM class F420-dependent oxidoreductase</fullName>
    </submittedName>
</protein>
<dbReference type="InterPro" id="IPR036661">
    <property type="entry name" value="Luciferase-like_sf"/>
</dbReference>
<dbReference type="InParanoid" id="A0A7L4YSZ2"/>
<dbReference type="Pfam" id="PF00296">
    <property type="entry name" value="Bac_luciferase"/>
    <property type="match status" value="1"/>
</dbReference>
<dbReference type="InterPro" id="IPR011251">
    <property type="entry name" value="Luciferase-like_dom"/>
</dbReference>
<dbReference type="AlphaFoldDB" id="A0A7L4YSZ2"/>